<evidence type="ECO:0000256" key="5">
    <source>
        <dbReference type="SAM" id="SignalP"/>
    </source>
</evidence>
<dbReference type="EMBL" id="NRRV01000017">
    <property type="protein sequence ID" value="MBK1630889.1"/>
    <property type="molecule type" value="Genomic_DNA"/>
</dbReference>
<dbReference type="RefSeq" id="WP_200236201.1">
    <property type="nucleotide sequence ID" value="NZ_NRRV01000017.1"/>
</dbReference>
<gene>
    <name evidence="8" type="ORF">CKO31_09060</name>
</gene>
<comment type="subcellular location">
    <subcellularLocation>
        <location evidence="1">Cell envelope</location>
    </subcellularLocation>
</comment>
<dbReference type="PANTHER" id="PTHR35936">
    <property type="entry name" value="MEMBRANE-BOUND LYTIC MUREIN TRANSGLYCOSYLASE F"/>
    <property type="match status" value="1"/>
</dbReference>
<name>A0ABS1CG59_9GAMM</name>
<evidence type="ECO:0000259" key="6">
    <source>
        <dbReference type="SMART" id="SM00062"/>
    </source>
</evidence>
<comment type="caution">
    <text evidence="8">The sequence shown here is derived from an EMBL/GenBank/DDBJ whole genome shotgun (WGS) entry which is preliminary data.</text>
</comment>
<keyword evidence="3 5" id="KW-0732">Signal</keyword>
<comment type="similarity">
    <text evidence="2 4">Belongs to the bacterial solute-binding protein 3 family.</text>
</comment>
<dbReference type="Gene3D" id="3.40.190.10">
    <property type="entry name" value="Periplasmic binding protein-like II"/>
    <property type="match status" value="2"/>
</dbReference>
<proteinExistence type="inferred from homology"/>
<reference evidence="8 9" key="1">
    <citation type="journal article" date="2020" name="Microorganisms">
        <title>Osmotic Adaptation and Compatible Solute Biosynthesis of Phototrophic Bacteria as Revealed from Genome Analyses.</title>
        <authorList>
            <person name="Imhoff J.F."/>
            <person name="Rahn T."/>
            <person name="Kunzel S."/>
            <person name="Keller A."/>
            <person name="Neulinger S.C."/>
        </authorList>
    </citation>
    <scope>NUCLEOTIDE SEQUENCE [LARGE SCALE GENOMIC DNA]</scope>
    <source>
        <strain evidence="8 9">DSM 6210</strain>
    </source>
</reference>
<keyword evidence="9" id="KW-1185">Reference proteome</keyword>
<evidence type="ECO:0000256" key="1">
    <source>
        <dbReference type="ARBA" id="ARBA00004196"/>
    </source>
</evidence>
<dbReference type="SMART" id="SM00079">
    <property type="entry name" value="PBPe"/>
    <property type="match status" value="1"/>
</dbReference>
<evidence type="ECO:0000256" key="2">
    <source>
        <dbReference type="ARBA" id="ARBA00010333"/>
    </source>
</evidence>
<evidence type="ECO:0000256" key="4">
    <source>
        <dbReference type="RuleBase" id="RU003744"/>
    </source>
</evidence>
<dbReference type="PROSITE" id="PS01039">
    <property type="entry name" value="SBP_BACTERIAL_3"/>
    <property type="match status" value="1"/>
</dbReference>
<dbReference type="InterPro" id="IPR001638">
    <property type="entry name" value="Solute-binding_3/MltF_N"/>
</dbReference>
<dbReference type="Pfam" id="PF00497">
    <property type="entry name" value="SBP_bac_3"/>
    <property type="match status" value="1"/>
</dbReference>
<feature type="domain" description="Ionotropic glutamate receptor C-terminal" evidence="7">
    <location>
        <begin position="24"/>
        <end position="251"/>
    </location>
</feature>
<evidence type="ECO:0000313" key="9">
    <source>
        <dbReference type="Proteomes" id="UP000748752"/>
    </source>
</evidence>
<evidence type="ECO:0008006" key="10">
    <source>
        <dbReference type="Google" id="ProtNLM"/>
    </source>
</evidence>
<sequence>MVMRRRCCVLLLALLLSPTAVWADLRVGVFGQDPPFSFIDENGELVGFDIDIAQALCAEARFQCRLVPKDWAALLPALEARELDVVVASVAITDERRERVLFTRPYYRSPVRFVARAGELDAVTPAALMGKHIGVWRGTTMDDYLSTHYAGHAEIIRYSTQPGALVDLVLGRLDAVLGEALSLERNFLSAEHGADFELVGAPIDDPAAFGHGNGIAVARHNQGLRELFDRAIANIHVNGVFERIKRRWLDDDDEASAAPVPAGP</sequence>
<feature type="domain" description="Solute-binding protein family 3/N-terminal" evidence="6">
    <location>
        <begin position="24"/>
        <end position="252"/>
    </location>
</feature>
<dbReference type="InterPro" id="IPR018313">
    <property type="entry name" value="SBP_3_CS"/>
</dbReference>
<protein>
    <recommendedName>
        <fullName evidence="10">Transporter substrate-binding domain-containing protein</fullName>
    </recommendedName>
</protein>
<dbReference type="InterPro" id="IPR001320">
    <property type="entry name" value="Iontro_rcpt_C"/>
</dbReference>
<feature type="chain" id="PRO_5046935714" description="Transporter substrate-binding domain-containing protein" evidence="5">
    <location>
        <begin position="24"/>
        <end position="264"/>
    </location>
</feature>
<evidence type="ECO:0000313" key="8">
    <source>
        <dbReference type="EMBL" id="MBK1630889.1"/>
    </source>
</evidence>
<dbReference type="Proteomes" id="UP000748752">
    <property type="component" value="Unassembled WGS sequence"/>
</dbReference>
<evidence type="ECO:0000259" key="7">
    <source>
        <dbReference type="SMART" id="SM00079"/>
    </source>
</evidence>
<dbReference type="SMART" id="SM00062">
    <property type="entry name" value="PBPb"/>
    <property type="match status" value="1"/>
</dbReference>
<dbReference type="SUPFAM" id="SSF53850">
    <property type="entry name" value="Periplasmic binding protein-like II"/>
    <property type="match status" value="1"/>
</dbReference>
<evidence type="ECO:0000256" key="3">
    <source>
        <dbReference type="ARBA" id="ARBA00022729"/>
    </source>
</evidence>
<organism evidence="8 9">
    <name type="scientific">Thiohalocapsa halophila</name>
    <dbReference type="NCBI Taxonomy" id="69359"/>
    <lineage>
        <taxon>Bacteria</taxon>
        <taxon>Pseudomonadati</taxon>
        <taxon>Pseudomonadota</taxon>
        <taxon>Gammaproteobacteria</taxon>
        <taxon>Chromatiales</taxon>
        <taxon>Chromatiaceae</taxon>
        <taxon>Thiohalocapsa</taxon>
    </lineage>
</organism>
<dbReference type="PANTHER" id="PTHR35936:SF17">
    <property type="entry name" value="ARGININE-BINDING EXTRACELLULAR PROTEIN ARTP"/>
    <property type="match status" value="1"/>
</dbReference>
<feature type="signal peptide" evidence="5">
    <location>
        <begin position="1"/>
        <end position="23"/>
    </location>
</feature>
<accession>A0ABS1CG59</accession>